<dbReference type="PANTHER" id="PTHR11511">
    <property type="entry name" value="LARVAL STORAGE PROTEIN/PHENOLOXIDASE"/>
    <property type="match status" value="1"/>
</dbReference>
<evidence type="ECO:0000313" key="14">
    <source>
        <dbReference type="Proteomes" id="UP000887013"/>
    </source>
</evidence>
<dbReference type="InterPro" id="IPR037020">
    <property type="entry name" value="Hemocyanin_C_sf"/>
</dbReference>
<dbReference type="InterPro" id="IPR014756">
    <property type="entry name" value="Ig_E-set"/>
</dbReference>
<comment type="similarity">
    <text evidence="3">Belongs to the tyrosinase family. Hemocyanin subfamily.</text>
</comment>
<dbReference type="InterPro" id="IPR005204">
    <property type="entry name" value="Hemocyanin_N"/>
</dbReference>
<evidence type="ECO:0000256" key="3">
    <source>
        <dbReference type="ARBA" id="ARBA00009470"/>
    </source>
</evidence>
<dbReference type="InterPro" id="IPR005203">
    <property type="entry name" value="Hemocyanin_C"/>
</dbReference>
<dbReference type="Gene3D" id="1.20.1370.10">
    <property type="entry name" value="Hemocyanin, N-terminal domain"/>
    <property type="match status" value="1"/>
</dbReference>
<evidence type="ECO:0000256" key="6">
    <source>
        <dbReference type="ARBA" id="ARBA00022525"/>
    </source>
</evidence>
<dbReference type="InterPro" id="IPR036697">
    <property type="entry name" value="Hemocyanin_N_sf"/>
</dbReference>
<dbReference type="PRINTS" id="PR00187">
    <property type="entry name" value="HAEMOCYANIN"/>
</dbReference>
<reference evidence="13" key="1">
    <citation type="submission" date="2020-08" db="EMBL/GenBank/DDBJ databases">
        <title>Multicomponent nature underlies the extraordinary mechanical properties of spider dragline silk.</title>
        <authorList>
            <person name="Kono N."/>
            <person name="Nakamura H."/>
            <person name="Mori M."/>
            <person name="Yoshida Y."/>
            <person name="Ohtoshi R."/>
            <person name="Malay A.D."/>
            <person name="Moran D.A.P."/>
            <person name="Tomita M."/>
            <person name="Numata K."/>
            <person name="Arakawa K."/>
        </authorList>
    </citation>
    <scope>NUCLEOTIDE SEQUENCE</scope>
</reference>
<evidence type="ECO:0000256" key="2">
    <source>
        <dbReference type="ARBA" id="ARBA00004239"/>
    </source>
</evidence>
<evidence type="ECO:0000256" key="9">
    <source>
        <dbReference type="ARBA" id="ARBA00023008"/>
    </source>
</evidence>
<dbReference type="Pfam" id="PF03722">
    <property type="entry name" value="Hemocyanin_N"/>
    <property type="match status" value="1"/>
</dbReference>
<dbReference type="Gene3D" id="1.10.1280.10">
    <property type="entry name" value="Di-copper center containing domain from catechol oxidase"/>
    <property type="match status" value="1"/>
</dbReference>
<keyword evidence="9" id="KW-0186">Copper</keyword>
<evidence type="ECO:0000256" key="8">
    <source>
        <dbReference type="ARBA" id="ARBA00022723"/>
    </source>
</evidence>
<dbReference type="PROSITE" id="PS00498">
    <property type="entry name" value="TYROSINASE_2"/>
    <property type="match status" value="1"/>
</dbReference>
<dbReference type="InterPro" id="IPR002227">
    <property type="entry name" value="Tyrosinase_Cu-bd"/>
</dbReference>
<name>A0A8X6PBC2_NEPPI</name>
<comment type="function">
    <text evidence="1">Hemocyanins are copper-containing oxygen carriers occurring freely dissolved in the hemolymph of many mollusks and arthropods.</text>
</comment>
<sequence length="641" mass="73980">MSTVHEKQLRILPFFTYRPVSSVSPTKKDSPVEDLRLKGLGRLPKGVFFSGFNIAHQNEARDLYEILYAARDFQDFVTLAEQARQLVNEGLFVYALSVAILHRDDLRGVKVPPYQEARPDLFIPAETIFQAIKADRKRKDDKPVIVNIFKTGNNLDPEYRLTYFREDVGINVHHYHWHIVYPITWRADVMRTIKDRKGELFYYMHQQIMARYDCERLGLGLQRAIPFQNFTEKFGGYAPHLTSFIDDPDHDEPQTTGNYASRSIGHGLQDLNRSDYKGQVEELERWKDRLMQAIHLGAAIDESGKLVPLTVETGIDVLGALIEASNSSINSTYYGDFHNIGHNMISLVHDPDGRHKENPGVMVDNATAIRDPMFFRWHKYIDNMFTEYKNTLPSYEHSDLQFPGIIIENVDVKAKSTNVLHTFMTDDYLELSHRIPMKGSVKVKYQHVDHEPFSYDIKYENKTWEPRNATVRIFLAPIYDELGEIIPLNEQRRFFIELDKFQVTLKAGKNTITRKSIESSVTSMSSPSFEKLIRGDEVTEGDDSYCACGWPDYLLVPRGNHKGMDFVLFVMLTDYEQDRVYGANAVPECGNAPSYCGIKNQKYPDKRAMGYPFDRVIKAKNTKEFLLPNMKLRNVKILLKE</sequence>
<keyword evidence="7" id="KW-0561">Oxygen transport</keyword>
<dbReference type="SUPFAM" id="SSF48050">
    <property type="entry name" value="Hemocyanin, N-terminal domain"/>
    <property type="match status" value="1"/>
</dbReference>
<dbReference type="Gene3D" id="2.60.40.1520">
    <property type="entry name" value="Hemocyanin, C-terminal domain"/>
    <property type="match status" value="1"/>
</dbReference>
<dbReference type="PROSITE" id="PS00209">
    <property type="entry name" value="HEMOCYANIN_1"/>
    <property type="match status" value="1"/>
</dbReference>
<dbReference type="SUPFAM" id="SSF81296">
    <property type="entry name" value="E set domains"/>
    <property type="match status" value="1"/>
</dbReference>
<evidence type="ECO:0000256" key="7">
    <source>
        <dbReference type="ARBA" id="ARBA00022621"/>
    </source>
</evidence>
<protein>
    <submittedName>
        <fullName evidence="13">Hemocyanin F chain</fullName>
    </submittedName>
</protein>
<evidence type="ECO:0000259" key="12">
    <source>
        <dbReference type="PROSITE" id="PS00498"/>
    </source>
</evidence>
<keyword evidence="11" id="KW-0325">Glycoprotein</keyword>
<comment type="subcellular location">
    <subcellularLocation>
        <location evidence="2">Secreted</location>
        <location evidence="2">Extracellular space</location>
    </subcellularLocation>
</comment>
<dbReference type="PANTHER" id="PTHR11511:SF5">
    <property type="entry name" value="FAT-BODY PROTEIN 1-RELATED"/>
    <property type="match status" value="1"/>
</dbReference>
<accession>A0A8X6PBC2</accession>
<dbReference type="OrthoDB" id="8119704at2759"/>
<organism evidence="13 14">
    <name type="scientific">Nephila pilipes</name>
    <name type="common">Giant wood spider</name>
    <name type="synonym">Nephila maculata</name>
    <dbReference type="NCBI Taxonomy" id="299642"/>
    <lineage>
        <taxon>Eukaryota</taxon>
        <taxon>Metazoa</taxon>
        <taxon>Ecdysozoa</taxon>
        <taxon>Arthropoda</taxon>
        <taxon>Chelicerata</taxon>
        <taxon>Arachnida</taxon>
        <taxon>Araneae</taxon>
        <taxon>Araneomorphae</taxon>
        <taxon>Entelegynae</taxon>
        <taxon>Araneoidea</taxon>
        <taxon>Nephilidae</taxon>
        <taxon>Nephila</taxon>
    </lineage>
</organism>
<dbReference type="Pfam" id="PF03723">
    <property type="entry name" value="Hemocyanin_C"/>
    <property type="match status" value="1"/>
</dbReference>
<keyword evidence="14" id="KW-1185">Reference proteome</keyword>
<proteinExistence type="inferred from homology"/>
<dbReference type="GO" id="GO:0016491">
    <property type="term" value="F:oxidoreductase activity"/>
    <property type="evidence" value="ECO:0007669"/>
    <property type="project" value="InterPro"/>
</dbReference>
<dbReference type="Pfam" id="PF00372">
    <property type="entry name" value="Hemocyanin_M"/>
    <property type="match status" value="1"/>
</dbReference>
<keyword evidence="8" id="KW-0479">Metal-binding</keyword>
<dbReference type="AlphaFoldDB" id="A0A8X6PBC2"/>
<keyword evidence="10" id="KW-1015">Disulfide bond</keyword>
<dbReference type="PROSITE" id="PS00210">
    <property type="entry name" value="HEMOCYANIN_2"/>
    <property type="match status" value="1"/>
</dbReference>
<evidence type="ECO:0000256" key="5">
    <source>
        <dbReference type="ARBA" id="ARBA00022448"/>
    </source>
</evidence>
<keyword evidence="6" id="KW-0964">Secreted</keyword>
<dbReference type="InterPro" id="IPR008922">
    <property type="entry name" value="Di-copper_centre_dom_sf"/>
</dbReference>
<comment type="subunit">
    <text evidence="4">Tarantula hemocyanin is a 24-chain polymer with seven different chains identified.</text>
</comment>
<evidence type="ECO:0000256" key="1">
    <source>
        <dbReference type="ARBA" id="ARBA00002958"/>
    </source>
</evidence>
<dbReference type="Proteomes" id="UP000887013">
    <property type="component" value="Unassembled WGS sequence"/>
</dbReference>
<evidence type="ECO:0000256" key="4">
    <source>
        <dbReference type="ARBA" id="ARBA00011753"/>
    </source>
</evidence>
<dbReference type="EMBL" id="BMAW01113474">
    <property type="protein sequence ID" value="GFT57372.1"/>
    <property type="molecule type" value="Genomic_DNA"/>
</dbReference>
<feature type="domain" description="Tyrosinase copper-binding" evidence="12">
    <location>
        <begin position="371"/>
        <end position="382"/>
    </location>
</feature>
<keyword evidence="5" id="KW-0813">Transport</keyword>
<evidence type="ECO:0000256" key="10">
    <source>
        <dbReference type="ARBA" id="ARBA00023157"/>
    </source>
</evidence>
<evidence type="ECO:0000256" key="11">
    <source>
        <dbReference type="ARBA" id="ARBA00023180"/>
    </source>
</evidence>
<dbReference type="SUPFAM" id="SSF48056">
    <property type="entry name" value="Di-copper centre-containing domain"/>
    <property type="match status" value="1"/>
</dbReference>
<comment type="caution">
    <text evidence="13">The sequence shown here is derived from an EMBL/GenBank/DDBJ whole genome shotgun (WGS) entry which is preliminary data.</text>
</comment>
<gene>
    <name evidence="13" type="primary">HCF</name>
    <name evidence="13" type="ORF">NPIL_202081</name>
</gene>
<dbReference type="GO" id="GO:0005344">
    <property type="term" value="F:oxygen carrier activity"/>
    <property type="evidence" value="ECO:0007669"/>
    <property type="project" value="UniProtKB-KW"/>
</dbReference>
<dbReference type="GO" id="GO:0005576">
    <property type="term" value="C:extracellular region"/>
    <property type="evidence" value="ECO:0007669"/>
    <property type="project" value="UniProtKB-SubCell"/>
</dbReference>
<dbReference type="InterPro" id="IPR000896">
    <property type="entry name" value="Hemocyanin/hexamerin_mid_dom"/>
</dbReference>
<dbReference type="GO" id="GO:0046872">
    <property type="term" value="F:metal ion binding"/>
    <property type="evidence" value="ECO:0007669"/>
    <property type="project" value="UniProtKB-KW"/>
</dbReference>
<dbReference type="InterPro" id="IPR013788">
    <property type="entry name" value="Hemocyanin/hexamerin"/>
</dbReference>
<evidence type="ECO:0000313" key="13">
    <source>
        <dbReference type="EMBL" id="GFT57372.1"/>
    </source>
</evidence>
<dbReference type="FunFam" id="2.60.40.1520:FF:000001">
    <property type="entry name" value="Hemocyanin subunit 2"/>
    <property type="match status" value="1"/>
</dbReference>